<dbReference type="InterPro" id="IPR002136">
    <property type="entry name" value="Ribosomal_uL4"/>
</dbReference>
<evidence type="ECO:0000256" key="2">
    <source>
        <dbReference type="ARBA" id="ARBA00022980"/>
    </source>
</evidence>
<dbReference type="NCBIfam" id="TIGR03953">
    <property type="entry name" value="rplD_bact"/>
    <property type="match status" value="1"/>
</dbReference>
<proteinExistence type="inferred from homology"/>
<keyword evidence="5" id="KW-0694">RNA-binding</keyword>
<evidence type="ECO:0000256" key="3">
    <source>
        <dbReference type="ARBA" id="ARBA00023274"/>
    </source>
</evidence>
<keyword evidence="2 5" id="KW-0689">Ribosomal protein</keyword>
<keyword evidence="3 5" id="KW-0687">Ribonucleoprotein</keyword>
<comment type="function">
    <text evidence="5">One of the primary rRNA binding proteins, this protein initially binds near the 5'-end of the 23S rRNA. It is important during the early stages of 50S assembly. It makes multiple contacts with different domains of the 23S rRNA in the assembled 50S subunit and ribosome.</text>
</comment>
<dbReference type="GO" id="GO:1990904">
    <property type="term" value="C:ribonucleoprotein complex"/>
    <property type="evidence" value="ECO:0007669"/>
    <property type="project" value="UniProtKB-KW"/>
</dbReference>
<comment type="similarity">
    <text evidence="1 5">Belongs to the universal ribosomal protein uL4 family.</text>
</comment>
<evidence type="ECO:0000313" key="7">
    <source>
        <dbReference type="EMBL" id="PIR94958.1"/>
    </source>
</evidence>
<dbReference type="GO" id="GO:0005840">
    <property type="term" value="C:ribosome"/>
    <property type="evidence" value="ECO:0007669"/>
    <property type="project" value="UniProtKB-KW"/>
</dbReference>
<dbReference type="PANTHER" id="PTHR10746">
    <property type="entry name" value="50S RIBOSOMAL PROTEIN L4"/>
    <property type="match status" value="1"/>
</dbReference>
<dbReference type="InterPro" id="IPR013005">
    <property type="entry name" value="Ribosomal_uL4-like"/>
</dbReference>
<dbReference type="SUPFAM" id="SSF52166">
    <property type="entry name" value="Ribosomal protein L4"/>
    <property type="match status" value="1"/>
</dbReference>
<evidence type="ECO:0000313" key="8">
    <source>
        <dbReference type="Proteomes" id="UP000228614"/>
    </source>
</evidence>
<sequence length="225" mass="25169">MLKIKLYNEKAEVVGEKDLNPDVFGMAINESLVHQAATAQMANERQILAHTKSRAEVRGGGKKPWRQKGTGRARAGSSRSPIWIGGGVTFGPTKDRNFSKKINTKMKKKAIAMVLTDKANNEALIILDKIEFKNAKTKEAETVIKNIEKVVLNVKTTDKDSKKVKRSVLIINSAKDENVKRAFNNIKDVELLNINNINVVDLLKYRNLIATKDAVEKIEKIYGKK</sequence>
<dbReference type="Gene3D" id="3.40.1370.10">
    <property type="match status" value="1"/>
</dbReference>
<dbReference type="Proteomes" id="UP000228614">
    <property type="component" value="Unassembled WGS sequence"/>
</dbReference>
<feature type="region of interest" description="Disordered" evidence="6">
    <location>
        <begin position="53"/>
        <end position="78"/>
    </location>
</feature>
<dbReference type="AlphaFoldDB" id="A0A2H0V7B9"/>
<dbReference type="Pfam" id="PF00573">
    <property type="entry name" value="Ribosomal_L4"/>
    <property type="match status" value="1"/>
</dbReference>
<evidence type="ECO:0000256" key="4">
    <source>
        <dbReference type="ARBA" id="ARBA00035244"/>
    </source>
</evidence>
<feature type="compositionally biased region" description="Basic residues" evidence="6">
    <location>
        <begin position="60"/>
        <end position="71"/>
    </location>
</feature>
<evidence type="ECO:0000256" key="1">
    <source>
        <dbReference type="ARBA" id="ARBA00010528"/>
    </source>
</evidence>
<reference evidence="8" key="1">
    <citation type="submission" date="2017-09" db="EMBL/GenBank/DDBJ databases">
        <title>Depth-based differentiation of microbial function through sediment-hosted aquifers and enrichment of novel symbionts in the deep terrestrial subsurface.</title>
        <authorList>
            <person name="Probst A.J."/>
            <person name="Ladd B."/>
            <person name="Jarett J.K."/>
            <person name="Geller-Mcgrath D.E."/>
            <person name="Sieber C.M.K."/>
            <person name="Emerson J.B."/>
            <person name="Anantharaman K."/>
            <person name="Thomas B.C."/>
            <person name="Malmstrom R."/>
            <person name="Stieglmeier M."/>
            <person name="Klingl A."/>
            <person name="Woyke T."/>
            <person name="Ryan C.M."/>
            <person name="Banfield J.F."/>
        </authorList>
    </citation>
    <scope>NUCLEOTIDE SEQUENCE [LARGE SCALE GENOMIC DNA]</scope>
</reference>
<dbReference type="HAMAP" id="MF_01328_B">
    <property type="entry name" value="Ribosomal_uL4_B"/>
    <property type="match status" value="1"/>
</dbReference>
<accession>A0A2H0V7B9</accession>
<dbReference type="GO" id="GO:0006412">
    <property type="term" value="P:translation"/>
    <property type="evidence" value="ECO:0007669"/>
    <property type="project" value="UniProtKB-UniRule"/>
</dbReference>
<dbReference type="InterPro" id="IPR023574">
    <property type="entry name" value="Ribosomal_uL4_dom_sf"/>
</dbReference>
<protein>
    <recommendedName>
        <fullName evidence="4 5">Large ribosomal subunit protein uL4</fullName>
    </recommendedName>
</protein>
<gene>
    <name evidence="5" type="primary">rplD</name>
    <name evidence="7" type="ORF">COT95_01295</name>
</gene>
<dbReference type="GO" id="GO:0003735">
    <property type="term" value="F:structural constituent of ribosome"/>
    <property type="evidence" value="ECO:0007669"/>
    <property type="project" value="InterPro"/>
</dbReference>
<evidence type="ECO:0000256" key="6">
    <source>
        <dbReference type="SAM" id="MobiDB-lite"/>
    </source>
</evidence>
<name>A0A2H0V7B9_9BACT</name>
<comment type="function">
    <text evidence="5">Forms part of the polypeptide exit tunnel.</text>
</comment>
<evidence type="ECO:0000256" key="5">
    <source>
        <dbReference type="HAMAP-Rule" id="MF_01328"/>
    </source>
</evidence>
<comment type="subunit">
    <text evidence="5">Part of the 50S ribosomal subunit.</text>
</comment>
<dbReference type="GO" id="GO:0019843">
    <property type="term" value="F:rRNA binding"/>
    <property type="evidence" value="ECO:0007669"/>
    <property type="project" value="UniProtKB-UniRule"/>
</dbReference>
<dbReference type="PANTHER" id="PTHR10746:SF6">
    <property type="entry name" value="LARGE RIBOSOMAL SUBUNIT PROTEIN UL4M"/>
    <property type="match status" value="1"/>
</dbReference>
<organism evidence="7 8">
    <name type="scientific">Candidatus Falkowbacteria bacterium CG10_big_fil_rev_8_21_14_0_10_37_6</name>
    <dbReference type="NCBI Taxonomy" id="1974563"/>
    <lineage>
        <taxon>Bacteria</taxon>
        <taxon>Candidatus Falkowiibacteriota</taxon>
    </lineage>
</organism>
<comment type="caution">
    <text evidence="7">The sequence shown here is derived from an EMBL/GenBank/DDBJ whole genome shotgun (WGS) entry which is preliminary data.</text>
</comment>
<dbReference type="EMBL" id="PFAN01000070">
    <property type="protein sequence ID" value="PIR94958.1"/>
    <property type="molecule type" value="Genomic_DNA"/>
</dbReference>
<keyword evidence="5" id="KW-0699">rRNA-binding</keyword>